<dbReference type="EMBL" id="LELK01000004">
    <property type="protein sequence ID" value="KMM37377.1"/>
    <property type="molecule type" value="Genomic_DNA"/>
</dbReference>
<dbReference type="InterPro" id="IPR000192">
    <property type="entry name" value="Aminotrans_V_dom"/>
</dbReference>
<dbReference type="Gene3D" id="3.90.1150.10">
    <property type="entry name" value="Aspartate Aminotransferase, domain 1"/>
    <property type="match status" value="1"/>
</dbReference>
<evidence type="ECO:0000256" key="4">
    <source>
        <dbReference type="ARBA" id="ARBA00022898"/>
    </source>
</evidence>
<evidence type="ECO:0000256" key="1">
    <source>
        <dbReference type="ARBA" id="ARBA00001933"/>
    </source>
</evidence>
<comment type="caution">
    <text evidence="8">The sequence shown here is derived from an EMBL/GenBank/DDBJ whole genome shotgun (WGS) entry which is preliminary data.</text>
</comment>
<dbReference type="GO" id="GO:0046872">
    <property type="term" value="F:metal ion binding"/>
    <property type="evidence" value="ECO:0007669"/>
    <property type="project" value="UniProtKB-KW"/>
</dbReference>
<dbReference type="Gene3D" id="1.10.260.50">
    <property type="match status" value="1"/>
</dbReference>
<dbReference type="PIRSF" id="PIRSF005572">
    <property type="entry name" value="NifS"/>
    <property type="match status" value="1"/>
</dbReference>
<comment type="cofactor">
    <cofactor evidence="1">
        <name>pyridoxal 5'-phosphate</name>
        <dbReference type="ChEBI" id="CHEBI:597326"/>
    </cofactor>
</comment>
<comment type="similarity">
    <text evidence="2">Belongs to the class-V pyridoxal-phosphate-dependent aminotransferase family. NifS/IscS subfamily.</text>
</comment>
<dbReference type="AlphaFoldDB" id="A0A0J6FSQ7"/>
<dbReference type="SUPFAM" id="SSF53383">
    <property type="entry name" value="PLP-dependent transferases"/>
    <property type="match status" value="1"/>
</dbReference>
<dbReference type="PANTHER" id="PTHR11601:SF50">
    <property type="entry name" value="CYSTEINE DESULFURASE ISCS 2-RELATED"/>
    <property type="match status" value="1"/>
</dbReference>
<dbReference type="OrthoDB" id="9808002at2"/>
<keyword evidence="6" id="KW-0411">Iron-sulfur</keyword>
<evidence type="ECO:0000256" key="2">
    <source>
        <dbReference type="ARBA" id="ARBA00006490"/>
    </source>
</evidence>
<dbReference type="InterPro" id="IPR015424">
    <property type="entry name" value="PyrdxlP-dep_Trfase"/>
</dbReference>
<dbReference type="InterPro" id="IPR016454">
    <property type="entry name" value="Cysteine_dSase"/>
</dbReference>
<dbReference type="Pfam" id="PF00266">
    <property type="entry name" value="Aminotran_5"/>
    <property type="match status" value="1"/>
</dbReference>
<dbReference type="GO" id="GO:0051536">
    <property type="term" value="F:iron-sulfur cluster binding"/>
    <property type="evidence" value="ECO:0007669"/>
    <property type="project" value="UniProtKB-KW"/>
</dbReference>
<dbReference type="PATRIC" id="fig|157733.3.peg.1305"/>
<name>A0A0J6FSQ7_9BACL</name>
<dbReference type="InterPro" id="IPR015421">
    <property type="entry name" value="PyrdxlP-dep_Trfase_major"/>
</dbReference>
<dbReference type="RefSeq" id="WP_048312314.1">
    <property type="nucleotide sequence ID" value="NZ_CP119526.1"/>
</dbReference>
<organism evidence="8 9">
    <name type="scientific">Guptibacillus hwajinpoensis</name>
    <dbReference type="NCBI Taxonomy" id="208199"/>
    <lineage>
        <taxon>Bacteria</taxon>
        <taxon>Bacillati</taxon>
        <taxon>Bacillota</taxon>
        <taxon>Bacilli</taxon>
        <taxon>Bacillales</taxon>
        <taxon>Guptibacillaceae</taxon>
        <taxon>Guptibacillus</taxon>
    </lineage>
</organism>
<dbReference type="InterPro" id="IPR015422">
    <property type="entry name" value="PyrdxlP-dep_Trfase_small"/>
</dbReference>
<feature type="domain" description="Aminotransferase class V" evidence="7">
    <location>
        <begin position="2"/>
        <end position="361"/>
    </location>
</feature>
<evidence type="ECO:0000256" key="6">
    <source>
        <dbReference type="ARBA" id="ARBA00023014"/>
    </source>
</evidence>
<evidence type="ECO:0000256" key="3">
    <source>
        <dbReference type="ARBA" id="ARBA00022723"/>
    </source>
</evidence>
<dbReference type="STRING" id="157733.AB986_16100"/>
<evidence type="ECO:0000313" key="8">
    <source>
        <dbReference type="EMBL" id="KMM37377.1"/>
    </source>
</evidence>
<dbReference type="GO" id="GO:0031071">
    <property type="term" value="F:cysteine desulfurase activity"/>
    <property type="evidence" value="ECO:0007669"/>
    <property type="project" value="UniProtKB-ARBA"/>
</dbReference>
<evidence type="ECO:0000313" key="9">
    <source>
        <dbReference type="Proteomes" id="UP000035996"/>
    </source>
</evidence>
<protein>
    <submittedName>
        <fullName evidence="8">Cysteine desulfurase</fullName>
    </submittedName>
</protein>
<dbReference type="FunFam" id="3.40.640.10:FF:000084">
    <property type="entry name" value="IscS-like cysteine desulfurase"/>
    <property type="match status" value="1"/>
</dbReference>
<dbReference type="PANTHER" id="PTHR11601">
    <property type="entry name" value="CYSTEINE DESULFURYLASE FAMILY MEMBER"/>
    <property type="match status" value="1"/>
</dbReference>
<gene>
    <name evidence="8" type="ORF">AB986_16100</name>
</gene>
<dbReference type="Proteomes" id="UP000035996">
    <property type="component" value="Unassembled WGS sequence"/>
</dbReference>
<keyword evidence="3" id="KW-0479">Metal-binding</keyword>
<reference evidence="8" key="1">
    <citation type="submission" date="2015-06" db="EMBL/GenBank/DDBJ databases">
        <authorList>
            <person name="Liu B."/>
            <person name="Wang J."/>
            <person name="Zhu Y."/>
            <person name="Liu G."/>
            <person name="Chen Q."/>
            <person name="Zheng C."/>
            <person name="Che J."/>
            <person name="Ge C."/>
            <person name="Shi H."/>
            <person name="Pan Z."/>
            <person name="Liu X."/>
        </authorList>
    </citation>
    <scope>NUCLEOTIDE SEQUENCE [LARGE SCALE GENOMIC DNA]</scope>
    <source>
        <strain evidence="8">DSM 16346</strain>
    </source>
</reference>
<evidence type="ECO:0000259" key="7">
    <source>
        <dbReference type="Pfam" id="PF00266"/>
    </source>
</evidence>
<dbReference type="Gene3D" id="3.40.640.10">
    <property type="entry name" value="Type I PLP-dependent aspartate aminotransferase-like (Major domain)"/>
    <property type="match status" value="1"/>
</dbReference>
<keyword evidence="4" id="KW-0663">Pyridoxal phosphate</keyword>
<evidence type="ECO:0000256" key="5">
    <source>
        <dbReference type="ARBA" id="ARBA00023004"/>
    </source>
</evidence>
<keyword evidence="9" id="KW-1185">Reference proteome</keyword>
<sequence length="379" mass="41924">MIYLDNSATTKPYREVLDAYRTVAEDFFANPSSLHRKGGEAERLLRQARKSISELLNVSISEVVFTSGGTESNNLAIKGVALQYMSRGKHLITSQIEHASSMQSFHQLEDMGFEVTYLPVDTNGQISIHDLENALTSETTLVSIMHVNNEIGAIQPIQDIGHIIKEKSRAVFHIDDVQGIGKVPLDFNNVKADLISYSAHKFHGLKGNGLLLKKKNIALFPLLSGGGQESEIRSGTENVPGIVAMAKALRLYFDTADAKKGKLEEWRKKLVDELPEIPEVELNTSRFAAPHIINFSVRGIKPEVLIHTLEEKDIYVSTRSACSSKATETSHVLTAAGFPVERAKTAIRISLSYDTTDDQIGIFLSELQNAISKLKHVMR</sequence>
<accession>A0A0J6FSQ7</accession>
<keyword evidence="5" id="KW-0408">Iron</keyword>
<proteinExistence type="inferred from homology"/>